<protein>
    <submittedName>
        <fullName evidence="4">Uncharacterized protein</fullName>
    </submittedName>
</protein>
<evidence type="ECO:0000256" key="2">
    <source>
        <dbReference type="ARBA" id="ARBA00022679"/>
    </source>
</evidence>
<evidence type="ECO:0000256" key="3">
    <source>
        <dbReference type="SAM" id="MobiDB-lite"/>
    </source>
</evidence>
<feature type="compositionally biased region" description="Basic and acidic residues" evidence="3">
    <location>
        <begin position="823"/>
        <end position="839"/>
    </location>
</feature>
<feature type="region of interest" description="Disordered" evidence="3">
    <location>
        <begin position="33"/>
        <end position="57"/>
    </location>
</feature>
<reference evidence="4 5" key="1">
    <citation type="journal article" date="2021" name="Sci. Rep.">
        <title>The genome of the diatom Chaetoceros tenuissimus carries an ancient integrated fragment of an extant virus.</title>
        <authorList>
            <person name="Hongo Y."/>
            <person name="Kimura K."/>
            <person name="Takaki Y."/>
            <person name="Yoshida Y."/>
            <person name="Baba S."/>
            <person name="Kobayashi G."/>
            <person name="Nagasaki K."/>
            <person name="Hano T."/>
            <person name="Tomaru Y."/>
        </authorList>
    </citation>
    <scope>NUCLEOTIDE SEQUENCE [LARGE SCALE GENOMIC DNA]</scope>
    <source>
        <strain evidence="4 5">NIES-3715</strain>
    </source>
</reference>
<dbReference type="InterPro" id="IPR007213">
    <property type="entry name" value="Ppm1/Ppm2/Tcmp"/>
</dbReference>
<comment type="caution">
    <text evidence="4">The sequence shown here is derived from an EMBL/GenBank/DDBJ whole genome shotgun (WGS) entry which is preliminary data.</text>
</comment>
<gene>
    <name evidence="4" type="ORF">CTEN210_12022</name>
</gene>
<dbReference type="Proteomes" id="UP001054902">
    <property type="component" value="Unassembled WGS sequence"/>
</dbReference>
<dbReference type="GO" id="GO:0032259">
    <property type="term" value="P:methylation"/>
    <property type="evidence" value="ECO:0007669"/>
    <property type="project" value="UniProtKB-KW"/>
</dbReference>
<evidence type="ECO:0000313" key="5">
    <source>
        <dbReference type="Proteomes" id="UP001054902"/>
    </source>
</evidence>
<evidence type="ECO:0000313" key="4">
    <source>
        <dbReference type="EMBL" id="GFH55546.1"/>
    </source>
</evidence>
<sequence>MRHGLNVRVPLVLPLEHSQQNIKRNNKVANTFYIPNKPSRREGPVKESQSNWAKKRQKDTSTQTCLYCESKESQTSPVVSKAQEDKDNVPCLSELAGAQHILQDIQELFNHDNDESDNIDDTDLQLYDINARLALEDIRQRHNHQIQYSIFKAWRESCIHYKRERVEQEMKDVQHFKIKRKSIVTALAGVTIGSNQEKKILNRCTNALKQARETLVKKLEKKNQAGGIITEAMLQVELQKIFHDEIQAWDRKRYLRPPFQWMKRNARKMHLLKRKADNYRGFRALYKSFQDWRSSVAKSRQVPLRYSQIVVDAFIDKRRMKLSFKVWHKWSMVMTLAKKLERKILSRQAWLLFQSWSDEARKRVRLRRKVLDKWMAYRYRYTKIAFQRWDAFSRYAACLEAGSAASISKASSGTHSSSSKVRSSTHSKTTICSRTSSKLYESKADKKQEFRSLKQPTLIRGSNYNSTNSTLPSPKEIAAKLNVQPTKEASAKQWQLAWKFHKKMIPILHSTDYCKPPDSSLNLACMWWKALSGNDISSPVYDDQLAYDLLPSGWRKFVSRRVRKLYPRLHHGNVELRTAYLDDAVEKEVEYAHSLKQDYKIRLLCMGAGYDTRGIKMLERKLVDEVMELDLEQVVQAKERLFTRLLKRRPWLKDLKMPILVPSDFNRVEEVKQVLNQVIDDSMQGKEEEWYTIFVFEGVMIYLNDGAPSSLLNITSSALSEKKLFGSLCLADRLENVPGGDEVLGIVELEKNGWNIMDWSPKPGLARHMLRARLIPHVKAIQKSNPELYWFQAFVIAFKAGGDNDFGNNQMEIVDEEGVDVPRLPDSERERRKEIVWQQ</sequence>
<accession>A0AAD3H9V1</accession>
<dbReference type="GO" id="GO:0008168">
    <property type="term" value="F:methyltransferase activity"/>
    <property type="evidence" value="ECO:0007669"/>
    <property type="project" value="UniProtKB-KW"/>
</dbReference>
<keyword evidence="2" id="KW-0808">Transferase</keyword>
<feature type="region of interest" description="Disordered" evidence="3">
    <location>
        <begin position="409"/>
        <end position="430"/>
    </location>
</feature>
<organism evidence="4 5">
    <name type="scientific">Chaetoceros tenuissimus</name>
    <dbReference type="NCBI Taxonomy" id="426638"/>
    <lineage>
        <taxon>Eukaryota</taxon>
        <taxon>Sar</taxon>
        <taxon>Stramenopiles</taxon>
        <taxon>Ochrophyta</taxon>
        <taxon>Bacillariophyta</taxon>
        <taxon>Coscinodiscophyceae</taxon>
        <taxon>Chaetocerotophycidae</taxon>
        <taxon>Chaetocerotales</taxon>
        <taxon>Chaetocerotaceae</taxon>
        <taxon>Chaetoceros</taxon>
    </lineage>
</organism>
<dbReference type="EMBL" id="BLLK01000049">
    <property type="protein sequence ID" value="GFH55546.1"/>
    <property type="molecule type" value="Genomic_DNA"/>
</dbReference>
<evidence type="ECO:0000256" key="1">
    <source>
        <dbReference type="ARBA" id="ARBA00022603"/>
    </source>
</evidence>
<proteinExistence type="predicted"/>
<name>A0AAD3H9V1_9STRA</name>
<dbReference type="Gene3D" id="3.40.50.150">
    <property type="entry name" value="Vaccinia Virus protein VP39"/>
    <property type="match status" value="1"/>
</dbReference>
<dbReference type="AlphaFoldDB" id="A0AAD3H9V1"/>
<dbReference type="Pfam" id="PF04072">
    <property type="entry name" value="LCM"/>
    <property type="match status" value="1"/>
</dbReference>
<keyword evidence="1" id="KW-0489">Methyltransferase</keyword>
<keyword evidence="5" id="KW-1185">Reference proteome</keyword>
<dbReference type="InterPro" id="IPR029063">
    <property type="entry name" value="SAM-dependent_MTases_sf"/>
</dbReference>
<feature type="region of interest" description="Disordered" evidence="3">
    <location>
        <begin position="817"/>
        <end position="839"/>
    </location>
</feature>
<dbReference type="SUPFAM" id="SSF53335">
    <property type="entry name" value="S-adenosyl-L-methionine-dependent methyltransferases"/>
    <property type="match status" value="1"/>
</dbReference>